<dbReference type="InterPro" id="IPR003391">
    <property type="entry name" value="Adeno_preterminal"/>
</dbReference>
<gene>
    <name evidence="9" type="primary">pTP</name>
    <name evidence="7" type="synonym">PTP</name>
</gene>
<organism evidence="9 10">
    <name type="scientific">Equine adenovirus A serotype 1</name>
    <name type="common">EAdV-1</name>
    <name type="synonym">Equine adenovirus 1</name>
    <dbReference type="NCBI Taxonomy" id="46916"/>
    <lineage>
        <taxon>Viruses</taxon>
        <taxon>Varidnaviria</taxon>
        <taxon>Bamfordvirae</taxon>
        <taxon>Preplasmiviricota</taxon>
        <taxon>Polisuviricotina</taxon>
        <taxon>Pharingeaviricetes</taxon>
        <taxon>Rowavirales</taxon>
        <taxon>Adenoviridae</taxon>
        <taxon>Mastadenovirus</taxon>
        <taxon>Mastadenovirus equi</taxon>
        <taxon>Equine mastadenovirus A</taxon>
    </lineage>
</organism>
<keyword evidence="1 7" id="KW-0597">Phosphoprotein</keyword>
<feature type="compositionally biased region" description="Acidic residues" evidence="8">
    <location>
        <begin position="382"/>
        <end position="398"/>
    </location>
</feature>
<evidence type="ECO:0000256" key="8">
    <source>
        <dbReference type="SAM" id="MobiDB-lite"/>
    </source>
</evidence>
<evidence type="ECO:0000256" key="7">
    <source>
        <dbReference type="HAMAP-Rule" id="MF_04061"/>
    </source>
</evidence>
<proteinExistence type="inferred from homology"/>
<feature type="site" description="Cleavage; by adenovirus protease" evidence="7">
    <location>
        <begin position="334"/>
        <end position="335"/>
    </location>
</feature>
<evidence type="ECO:0000256" key="4">
    <source>
        <dbReference type="ARBA" id="ARBA00023109"/>
    </source>
</evidence>
<feature type="modified residue" description="O-(5'-phospho-DNA)-serine" evidence="7">
    <location>
        <position position="566"/>
    </location>
</feature>
<evidence type="ECO:0000256" key="5">
    <source>
        <dbReference type="ARBA" id="ARBA00023124"/>
    </source>
</evidence>
<dbReference type="GO" id="GO:0003690">
    <property type="term" value="F:double-stranded DNA binding"/>
    <property type="evidence" value="ECO:0007669"/>
    <property type="project" value="UniProtKB-UniRule"/>
</dbReference>
<evidence type="ECO:0000313" key="10">
    <source>
        <dbReference type="Proteomes" id="UP000138550"/>
    </source>
</evidence>
<evidence type="ECO:0000256" key="3">
    <source>
        <dbReference type="ARBA" id="ARBA00022705"/>
    </source>
</evidence>
<comment type="PTM">
    <text evidence="7">Preterminal protein is used to replicate viral genome, upon genomic encapsidation it is processed first into iTP and finally into TP by adenovirus protease.</text>
</comment>
<name>A0A1B0XBA0_ADEE1</name>
<comment type="subcellular location">
    <subcellularLocation>
        <location evidence="7">Host nucleus matrix</location>
    </subcellularLocation>
</comment>
<feature type="short sequence motif" description="Nuclear localization signal" evidence="7">
    <location>
        <begin position="365"/>
        <end position="374"/>
    </location>
</feature>
<dbReference type="GO" id="GO:0006260">
    <property type="term" value="P:DNA replication"/>
    <property type="evidence" value="ECO:0007669"/>
    <property type="project" value="UniProtKB-KW"/>
</dbReference>
<evidence type="ECO:0000256" key="6">
    <source>
        <dbReference type="ARBA" id="ARBA00023125"/>
    </source>
</evidence>
<comment type="subunit">
    <text evidence="7">Heterodimer with the polymerase; this heterodimer binds to bp 9 to 18 of the genome. Interacts with host POU2F1; POU2F1 binds to the auxiliary sequences in the inverted terminal repeats and tethers the pTP-POL heterodimer to the origin DNA thereby participating in the assembly of the pre-initiation complex (POL-TP-DBP-NFIA-POU2F1).</text>
</comment>
<reference evidence="9 10" key="1">
    <citation type="submission" date="2015-11" db="EMBL/GenBank/DDBJ databases">
        <title>Next-gen sequencing and molecular characterization of equine adenovirus serotype 1 isolated from healthy equines in India.</title>
        <authorList>
            <person name="Appaiahgari M.B."/>
            <person name="Gulati B.R."/>
            <person name="Singh A."/>
            <person name="Kathaperumal K."/>
            <person name="Vrati S."/>
        </authorList>
    </citation>
    <scope>NUCLEOTIDE SEQUENCE [LARGE SCALE GENOMIC DNA]</scope>
    <source>
        <strain evidence="9">H9NS</strain>
    </source>
</reference>
<feature type="site" description="Priming of strand displacement replication by covalently linking the first nucleotide of the new DNA chain" evidence="7">
    <location>
        <position position="566"/>
    </location>
</feature>
<feature type="chain" id="PRO_5023499299" description="Preterminal protein" evidence="7">
    <location>
        <begin position="1"/>
        <end position="638"/>
    </location>
</feature>
<keyword evidence="6 7" id="KW-0238">DNA-binding</keyword>
<feature type="site" description="Cleavage; by adenovirus protease" evidence="7">
    <location>
        <begin position="202"/>
        <end position="203"/>
    </location>
</feature>
<keyword evidence="4 7" id="KW-1194">Viral DNA replication</keyword>
<dbReference type="GO" id="GO:0039687">
    <property type="term" value="P:viral DNA strand displacement replication"/>
    <property type="evidence" value="ECO:0007669"/>
    <property type="project" value="UniProtKB-UniRule"/>
</dbReference>
<feature type="region of interest" description="Disordered" evidence="8">
    <location>
        <begin position="374"/>
        <end position="406"/>
    </location>
</feature>
<dbReference type="HAMAP" id="MF_04061">
    <property type="entry name" value="ADV_TERM"/>
    <property type="match status" value="1"/>
</dbReference>
<accession>A0A1B0XBA0</accession>
<organismHost>
    <name type="scientific">Equus caballus</name>
    <name type="common">Horse</name>
    <dbReference type="NCBI Taxonomy" id="9796"/>
</organismHost>
<keyword evidence="3 7" id="KW-0235">DNA replication</keyword>
<dbReference type="GO" id="GO:0003697">
    <property type="term" value="F:single-stranded DNA binding"/>
    <property type="evidence" value="ECO:0007669"/>
    <property type="project" value="UniProtKB-UniRule"/>
</dbReference>
<keyword evidence="2 7" id="KW-1048">Host nucleus</keyword>
<feature type="chain" id="PRO_5023499297" description="Intermediate terminal protein" evidence="7">
    <location>
        <begin position="203"/>
        <end position="638"/>
    </location>
</feature>
<dbReference type="Proteomes" id="UP000138550">
    <property type="component" value="Segment"/>
</dbReference>
<dbReference type="GO" id="GO:0044204">
    <property type="term" value="C:host cell nuclear matrix"/>
    <property type="evidence" value="ECO:0007669"/>
    <property type="project" value="UniProtKB-SubCell"/>
</dbReference>
<comment type="similarity">
    <text evidence="7">Belongs to the adenoviridae terminal protein family.</text>
</comment>
<comment type="function">
    <text evidence="7">Protein covalently bound to the viral DNA that acts as a primer for viral genomic replication by DNA strand displacement. Assembles on the viral origin of replication in an initiation complex with viral polymerase, DBP, host NFIA and host POU2F1/OCT1. During initiation, the polymerase covalently couples the first dCTP with Ser-580 of pTP. The terminal protein stimulates the template activity over 20 fold compared to protein-free templates. Neo-synthesized viral genomes are linked to two preterminal proteins, one for each 5' end. These new genomes are encapsidated in the nucleus, and during capsid maturation by viral protease, preterminal protein is first cleaved into intermediary (iTP), then into mature TP. May play a role in host nuclear matrix localization of genomic DNA.</text>
</comment>
<evidence type="ECO:0000256" key="1">
    <source>
        <dbReference type="ARBA" id="ARBA00022553"/>
    </source>
</evidence>
<dbReference type="EMBL" id="KU133477">
    <property type="protein sequence ID" value="ANG08551.1"/>
    <property type="molecule type" value="Genomic_DNA"/>
</dbReference>
<evidence type="ECO:0000313" key="9">
    <source>
        <dbReference type="EMBL" id="ANG08551.1"/>
    </source>
</evidence>
<keyword evidence="5 7" id="KW-0190">Covalent protein-DNA linkage</keyword>
<feature type="chain" id="PRO_5023499298" description="Terminal protein" evidence="7">
    <location>
        <begin position="335"/>
        <end position="638"/>
    </location>
</feature>
<evidence type="ECO:0000256" key="2">
    <source>
        <dbReference type="ARBA" id="ARBA00022562"/>
    </source>
</evidence>
<sequence>MRRLTACCTKRRIRSSSGMYTHTLSLCPMQNPQDVARLTGQTIYTVELFRPLRNIFNREREFTRASTTAAGVAWMSKYVYGYHRIMLMNLAPREPVTRHWPLYLYPPPHLLVGYQYLVRVCNDYVFDVRSYSRLTYSEILTSSQHFMNWSVMANCSYTINTAAYHRFLDLENFEETLTQIQQAVLAERVVADLALIRPMRGYGVTHMHGDRQVPVERLLQEQHKDLSQCQAGAWGLADRLRIQRAGRKDLVLLTAIRKLKTAYFNFLVAPNDPSTQLSLPCDCLWLDAFVEKFTDPELSAFQRIHSLPSHCVTKSIISALSLPQPAPVPPLVGGAFVLRPRENGRAVTEEMRRRRGEVIERFIDRLPIRRRRRRRPPPAAEEVSEVELEEEEAEEEAAPEALPRSFEEEVRETVAEAIRLLQEELTVSARNEQFFNFAVNFYEVIQRLEQLGNVNELTIRRWVMYFFVAEHIATTLNYLHHALRVNVTFARVVELSLGQVVMRARDAEGAVVYSRVWNEVGQDALSRIMNRVAVDLAATVERAGMGELEEEEIEQFMADIAFHENSGDVSEILTQVATNDVEIDSIELSFRCKVTGPVAFTQNRQIQNINRRVVARATQLHLNRQPLPVLNQAEPLPP</sequence>
<protein>
    <recommendedName>
        <fullName evidence="7">Preterminal protein</fullName>
        <shortName evidence="7">pTP</shortName>
    </recommendedName>
    <alternativeName>
        <fullName evidence="7">Bellett protein</fullName>
    </alternativeName>
    <alternativeName>
        <fullName evidence="7">Precursor terminal protein</fullName>
    </alternativeName>
    <component>
        <recommendedName>
            <fullName evidence="7">Intermediate terminal protein</fullName>
            <shortName evidence="7">iTP</shortName>
        </recommendedName>
    </component>
    <component>
        <recommendedName>
            <fullName evidence="7">Terminal protein</fullName>
            <shortName evidence="7">TP</shortName>
        </recommendedName>
    </component>
</protein>
<dbReference type="Pfam" id="PF02459">
    <property type="entry name" value="Adeno_terminal"/>
    <property type="match status" value="1"/>
</dbReference>